<proteinExistence type="inferred from homology"/>
<dbReference type="EMBL" id="CP119908">
    <property type="protein sequence ID" value="WFD17924.1"/>
    <property type="molecule type" value="Genomic_DNA"/>
</dbReference>
<sequence length="123" mass="14104">MAGRRPESELSLLIQQRRTELQTIAEKVSEIESDADEHRLVITTLADVYKKEPERTCFRLIGGVLVERTVKDVLETLQTTMEGVRLAFSPQLANVIVELVKQYKIKEKELAELQEELQTPPRT</sequence>
<gene>
    <name evidence="3" type="primary">GIM4</name>
    <name evidence="3" type="ORF">MCAP1_000135</name>
</gene>
<evidence type="ECO:0000256" key="2">
    <source>
        <dbReference type="ARBA" id="ARBA00023186"/>
    </source>
</evidence>
<dbReference type="PANTHER" id="PTHR13303">
    <property type="entry name" value="PREFOLDIN SUBUNIT 2"/>
    <property type="match status" value="1"/>
</dbReference>
<dbReference type="Proteomes" id="UP001220961">
    <property type="component" value="Chromosome 1"/>
</dbReference>
<dbReference type="GO" id="GO:0051082">
    <property type="term" value="F:unfolded protein binding"/>
    <property type="evidence" value="ECO:0007669"/>
    <property type="project" value="InterPro"/>
</dbReference>
<dbReference type="GO" id="GO:0016272">
    <property type="term" value="C:prefoldin complex"/>
    <property type="evidence" value="ECO:0007669"/>
    <property type="project" value="InterPro"/>
</dbReference>
<name>A0AAF0E4C6_9BASI</name>
<comment type="similarity">
    <text evidence="1">Belongs to the prefoldin subunit beta family.</text>
</comment>
<dbReference type="GO" id="GO:0006457">
    <property type="term" value="P:protein folding"/>
    <property type="evidence" value="ECO:0007669"/>
    <property type="project" value="InterPro"/>
</dbReference>
<keyword evidence="2" id="KW-0143">Chaperone</keyword>
<dbReference type="CDD" id="cd23163">
    <property type="entry name" value="Prefoldin_2"/>
    <property type="match status" value="1"/>
</dbReference>
<dbReference type="Gene3D" id="1.10.287.370">
    <property type="match status" value="1"/>
</dbReference>
<evidence type="ECO:0000256" key="1">
    <source>
        <dbReference type="ARBA" id="ARBA00008045"/>
    </source>
</evidence>
<dbReference type="InterPro" id="IPR027235">
    <property type="entry name" value="PFD2"/>
</dbReference>
<dbReference type="SUPFAM" id="SSF46579">
    <property type="entry name" value="Prefoldin"/>
    <property type="match status" value="1"/>
</dbReference>
<accession>A0AAF0E4C6</accession>
<evidence type="ECO:0000313" key="3">
    <source>
        <dbReference type="EMBL" id="WFD17924.1"/>
    </source>
</evidence>
<evidence type="ECO:0000313" key="4">
    <source>
        <dbReference type="Proteomes" id="UP001220961"/>
    </source>
</evidence>
<keyword evidence="4" id="KW-1185">Reference proteome</keyword>
<organism evidence="3 4">
    <name type="scientific">Malassezia caprae</name>
    <dbReference type="NCBI Taxonomy" id="1381934"/>
    <lineage>
        <taxon>Eukaryota</taxon>
        <taxon>Fungi</taxon>
        <taxon>Dikarya</taxon>
        <taxon>Basidiomycota</taxon>
        <taxon>Ustilaginomycotina</taxon>
        <taxon>Malasseziomycetes</taxon>
        <taxon>Malasseziales</taxon>
        <taxon>Malasseziaceae</taxon>
        <taxon>Malassezia</taxon>
    </lineage>
</organism>
<protein>
    <submittedName>
        <fullName evidence="3">Cochaperone prefoldin complex subunit</fullName>
    </submittedName>
</protein>
<reference evidence="3" key="1">
    <citation type="submission" date="2023-03" db="EMBL/GenBank/DDBJ databases">
        <title>Mating type loci evolution in Malassezia.</title>
        <authorList>
            <person name="Coelho M.A."/>
        </authorList>
    </citation>
    <scope>NUCLEOTIDE SEQUENCE</scope>
    <source>
        <strain evidence="3">CBS 10434</strain>
    </source>
</reference>
<dbReference type="InterPro" id="IPR002777">
    <property type="entry name" value="PFD_beta-like"/>
</dbReference>
<dbReference type="AlphaFoldDB" id="A0AAF0E4C6"/>
<dbReference type="InterPro" id="IPR009053">
    <property type="entry name" value="Prefoldin"/>
</dbReference>
<dbReference type="Pfam" id="PF01920">
    <property type="entry name" value="Prefoldin_2"/>
    <property type="match status" value="1"/>
</dbReference>